<dbReference type="EMBL" id="REGN01000853">
    <property type="protein sequence ID" value="RNA38593.1"/>
    <property type="molecule type" value="Genomic_DNA"/>
</dbReference>
<protein>
    <submittedName>
        <fullName evidence="1">Uncharacterized protein</fullName>
    </submittedName>
</protein>
<dbReference type="AlphaFoldDB" id="A0A3M7SS36"/>
<name>A0A3M7SS36_BRAPC</name>
<evidence type="ECO:0000313" key="1">
    <source>
        <dbReference type="EMBL" id="RNA38593.1"/>
    </source>
</evidence>
<proteinExistence type="predicted"/>
<accession>A0A3M7SS36</accession>
<evidence type="ECO:0000313" key="2">
    <source>
        <dbReference type="Proteomes" id="UP000276133"/>
    </source>
</evidence>
<keyword evidence="2" id="KW-1185">Reference proteome</keyword>
<dbReference type="Proteomes" id="UP000276133">
    <property type="component" value="Unassembled WGS sequence"/>
</dbReference>
<gene>
    <name evidence="1" type="ORF">BpHYR1_048438</name>
</gene>
<sequence>MISLTKWQDVFSIITFKKSESIKKAKERIEQHLYSVVECRPKENYLNKIELQNKIKQTKHKRILKYQQKLISNSYFK</sequence>
<comment type="caution">
    <text evidence="1">The sequence shown here is derived from an EMBL/GenBank/DDBJ whole genome shotgun (WGS) entry which is preliminary data.</text>
</comment>
<organism evidence="1 2">
    <name type="scientific">Brachionus plicatilis</name>
    <name type="common">Marine rotifer</name>
    <name type="synonym">Brachionus muelleri</name>
    <dbReference type="NCBI Taxonomy" id="10195"/>
    <lineage>
        <taxon>Eukaryota</taxon>
        <taxon>Metazoa</taxon>
        <taxon>Spiralia</taxon>
        <taxon>Gnathifera</taxon>
        <taxon>Rotifera</taxon>
        <taxon>Eurotatoria</taxon>
        <taxon>Monogononta</taxon>
        <taxon>Pseudotrocha</taxon>
        <taxon>Ploima</taxon>
        <taxon>Brachionidae</taxon>
        <taxon>Brachionus</taxon>
    </lineage>
</organism>
<reference evidence="1 2" key="1">
    <citation type="journal article" date="2018" name="Sci. Rep.">
        <title>Genomic signatures of local adaptation to the degree of environmental predictability in rotifers.</title>
        <authorList>
            <person name="Franch-Gras L."/>
            <person name="Hahn C."/>
            <person name="Garcia-Roger E.M."/>
            <person name="Carmona M.J."/>
            <person name="Serra M."/>
            <person name="Gomez A."/>
        </authorList>
    </citation>
    <scope>NUCLEOTIDE SEQUENCE [LARGE SCALE GENOMIC DNA]</scope>
    <source>
        <strain evidence="1">HYR1</strain>
    </source>
</reference>